<keyword evidence="12" id="KW-1185">Reference proteome</keyword>
<dbReference type="FunFam" id="3.30.70.260:FF:000008">
    <property type="entry name" value="D-3-phosphoglycerate dehydrogenase, chloroplastic"/>
    <property type="match status" value="1"/>
</dbReference>
<accession>A0A3D8P5G9</accession>
<dbReference type="PROSITE" id="PS00671">
    <property type="entry name" value="D_2_HYDROXYACID_DH_3"/>
    <property type="match status" value="1"/>
</dbReference>
<reference evidence="11 12" key="1">
    <citation type="submission" date="2018-08" db="EMBL/GenBank/DDBJ databases">
        <title>Form III RuBisCO-mediated autotrophy in Thermodesulfobium bacteria.</title>
        <authorList>
            <person name="Toshchakov S.V."/>
            <person name="Kublanov I.V."/>
            <person name="Frolov E."/>
            <person name="Bonch-Osmolovskaya E.A."/>
            <person name="Tourova T.P."/>
            <person name="Chernych N.A."/>
            <person name="Lebedinsky A.V."/>
        </authorList>
    </citation>
    <scope>NUCLEOTIDE SEQUENCE [LARGE SCALE GENOMIC DNA]</scope>
    <source>
        <strain evidence="11 12">SR</strain>
    </source>
</reference>
<name>A0A3D8P5G9_9THEO</name>
<comment type="catalytic activity">
    <reaction evidence="8 9">
        <text>(2R)-3-phosphoglycerate + NAD(+) = 3-phosphooxypyruvate + NADH + H(+)</text>
        <dbReference type="Rhea" id="RHEA:12641"/>
        <dbReference type="ChEBI" id="CHEBI:15378"/>
        <dbReference type="ChEBI" id="CHEBI:18110"/>
        <dbReference type="ChEBI" id="CHEBI:57540"/>
        <dbReference type="ChEBI" id="CHEBI:57945"/>
        <dbReference type="ChEBI" id="CHEBI:58272"/>
        <dbReference type="EC" id="1.1.1.95"/>
    </reaction>
</comment>
<evidence type="ECO:0000256" key="3">
    <source>
        <dbReference type="ARBA" id="ARBA00005854"/>
    </source>
</evidence>
<keyword evidence="9" id="KW-0028">Amino-acid biosynthesis</keyword>
<evidence type="ECO:0000256" key="7">
    <source>
        <dbReference type="ARBA" id="ARBA00048126"/>
    </source>
</evidence>
<dbReference type="SUPFAM" id="SSF143548">
    <property type="entry name" value="Serine metabolism enzymes domain"/>
    <property type="match status" value="1"/>
</dbReference>
<dbReference type="InterPro" id="IPR045865">
    <property type="entry name" value="ACT-like_dom_sf"/>
</dbReference>
<comment type="similarity">
    <text evidence="3 9">Belongs to the D-isomer specific 2-hydroxyacid dehydrogenase family.</text>
</comment>
<dbReference type="Pfam" id="PF19304">
    <property type="entry name" value="PGDH_inter"/>
    <property type="match status" value="1"/>
</dbReference>
<gene>
    <name evidence="11" type="ORF">DXX99_00470</name>
</gene>
<dbReference type="Pfam" id="PF02826">
    <property type="entry name" value="2-Hacid_dh_C"/>
    <property type="match status" value="1"/>
</dbReference>
<dbReference type="GO" id="GO:0051287">
    <property type="term" value="F:NAD binding"/>
    <property type="evidence" value="ECO:0007669"/>
    <property type="project" value="UniProtKB-UniRule"/>
</dbReference>
<dbReference type="EC" id="1.1.1.95" evidence="9"/>
<dbReference type="PROSITE" id="PS51671">
    <property type="entry name" value="ACT"/>
    <property type="match status" value="1"/>
</dbReference>
<dbReference type="PROSITE" id="PS00670">
    <property type="entry name" value="D_2_HYDROXYACID_DH_2"/>
    <property type="match status" value="1"/>
</dbReference>
<dbReference type="InterPro" id="IPR036291">
    <property type="entry name" value="NAD(P)-bd_dom_sf"/>
</dbReference>
<dbReference type="Gene3D" id="3.30.70.260">
    <property type="match status" value="1"/>
</dbReference>
<dbReference type="CDD" id="cd12173">
    <property type="entry name" value="PGDH_4"/>
    <property type="match status" value="1"/>
</dbReference>
<comment type="caution">
    <text evidence="11">The sequence shown here is derived from an EMBL/GenBank/DDBJ whole genome shotgun (WGS) entry which is preliminary data.</text>
</comment>
<dbReference type="SUPFAM" id="SSF55021">
    <property type="entry name" value="ACT-like"/>
    <property type="match status" value="1"/>
</dbReference>
<dbReference type="PROSITE" id="PS00065">
    <property type="entry name" value="D_2_HYDROXYACID_DH_1"/>
    <property type="match status" value="1"/>
</dbReference>
<comment type="pathway">
    <text evidence="2 9">Amino-acid biosynthesis; L-serine biosynthesis; L-serine from 3-phospho-D-glycerate: step 1/3.</text>
</comment>
<dbReference type="FunFam" id="3.30.1330.90:FF:000003">
    <property type="entry name" value="D-3-phosphoglycerate dehydrogenase"/>
    <property type="match status" value="1"/>
</dbReference>
<dbReference type="CDD" id="cd04902">
    <property type="entry name" value="ACT_3PGDH-xct"/>
    <property type="match status" value="1"/>
</dbReference>
<comment type="function">
    <text evidence="1">Catalyzes the reversible oxidation of 3-phospho-D-glycerate to 3-phosphonooxypyruvate, the first step of the phosphorylated L-serine biosynthesis pathway. Also catalyzes the reversible oxidation of 2-hydroxyglutarate to 2-oxoglutarate.</text>
</comment>
<evidence type="ECO:0000256" key="4">
    <source>
        <dbReference type="ARBA" id="ARBA00021582"/>
    </source>
</evidence>
<dbReference type="InterPro" id="IPR006140">
    <property type="entry name" value="D-isomer_DH_NAD-bd"/>
</dbReference>
<dbReference type="InterPro" id="IPR029009">
    <property type="entry name" value="ASB_dom_sf"/>
</dbReference>
<feature type="domain" description="ACT" evidence="10">
    <location>
        <begin position="455"/>
        <end position="527"/>
    </location>
</feature>
<dbReference type="Gene3D" id="3.40.50.720">
    <property type="entry name" value="NAD(P)-binding Rossmann-like Domain"/>
    <property type="match status" value="2"/>
</dbReference>
<evidence type="ECO:0000256" key="5">
    <source>
        <dbReference type="ARBA" id="ARBA00023002"/>
    </source>
</evidence>
<dbReference type="GO" id="GO:0006564">
    <property type="term" value="P:L-serine biosynthetic process"/>
    <property type="evidence" value="ECO:0007669"/>
    <property type="project" value="UniProtKB-UniRule"/>
</dbReference>
<dbReference type="OrthoDB" id="9805416at2"/>
<dbReference type="InterPro" id="IPR006236">
    <property type="entry name" value="PGDH"/>
</dbReference>
<keyword evidence="9" id="KW-0718">Serine biosynthesis</keyword>
<evidence type="ECO:0000313" key="12">
    <source>
        <dbReference type="Proteomes" id="UP000256329"/>
    </source>
</evidence>
<dbReference type="GO" id="GO:0004617">
    <property type="term" value="F:phosphoglycerate dehydrogenase activity"/>
    <property type="evidence" value="ECO:0007669"/>
    <property type="project" value="UniProtKB-UniRule"/>
</dbReference>
<dbReference type="InterPro" id="IPR029753">
    <property type="entry name" value="D-isomer_DH_CS"/>
</dbReference>
<sequence length="527" mass="57246">MYRVLVTDGVSPEGLKALTEAPDVEVDFRPTLSEEELKEIIGEYDALIVRSATKVTAAVLEKAKRLKVIGRAGVGVDNIDVKAATAKGIIVANAPGANTVAAAEHTIGLMLSLARNIPEACARTKSGVWDRKSFIGVELRGKVLGIIGLGRIGSEVAKRAQAMEMKVIAYDPYIPEERARDLRVKLVPLDTLLREADFITIHIPLSKETYHLIDREAFAKMKPGVRLINCARGGIVDEEALYEALKEGKVAGAALDVFEKEPVTSHPLFSLPNVVVTPHLGASTVEAQLAVAEVIAQEVLTALRGGFVRHAVNLPYLRPEVLPVVGPFLPLAEKLGLFAAQLVSGRVNQVEINYSGEIARYDVSLLTTAVLKGVLSVALRDTINYVNAPEVAKQRGIKVKESKQEQEEEYVNLISVKVKAPEGEHTVAGTLVRGREPRVVEIDGYRVDAVPEGYILFIPHLDRPRIIGRIGTLIGAHDINIAAMQVGRKEIGGRAIMLLSVDSPVPEETLREIAKVENVLDVKMLYL</sequence>
<dbReference type="Gene3D" id="3.30.1330.90">
    <property type="entry name" value="D-3-phosphoglycerate dehydrogenase, domain 3"/>
    <property type="match status" value="1"/>
</dbReference>
<keyword evidence="6 9" id="KW-0520">NAD</keyword>
<dbReference type="Pfam" id="PF00389">
    <property type="entry name" value="2-Hacid_dh"/>
    <property type="match status" value="1"/>
</dbReference>
<dbReference type="NCBIfam" id="TIGR01327">
    <property type="entry name" value="PGDH"/>
    <property type="match status" value="1"/>
</dbReference>
<evidence type="ECO:0000256" key="8">
    <source>
        <dbReference type="ARBA" id="ARBA00048731"/>
    </source>
</evidence>
<dbReference type="EMBL" id="QSLN01000001">
    <property type="protein sequence ID" value="RDV84564.1"/>
    <property type="molecule type" value="Genomic_DNA"/>
</dbReference>
<dbReference type="InterPro" id="IPR029752">
    <property type="entry name" value="D-isomer_DH_CS1"/>
</dbReference>
<evidence type="ECO:0000256" key="1">
    <source>
        <dbReference type="ARBA" id="ARBA00003800"/>
    </source>
</evidence>
<evidence type="ECO:0000313" key="11">
    <source>
        <dbReference type="EMBL" id="RDV84564.1"/>
    </source>
</evidence>
<evidence type="ECO:0000256" key="6">
    <source>
        <dbReference type="ARBA" id="ARBA00023027"/>
    </source>
</evidence>
<dbReference type="FunFam" id="3.40.50.720:FF:000021">
    <property type="entry name" value="D-3-phosphoglycerate dehydrogenase"/>
    <property type="match status" value="1"/>
</dbReference>
<proteinExistence type="inferred from homology"/>
<dbReference type="AlphaFoldDB" id="A0A3D8P5G9"/>
<dbReference type="PANTHER" id="PTHR42938">
    <property type="entry name" value="FORMATE DEHYDROGENASE 1"/>
    <property type="match status" value="1"/>
</dbReference>
<dbReference type="Pfam" id="PF01842">
    <property type="entry name" value="ACT"/>
    <property type="match status" value="1"/>
</dbReference>
<dbReference type="InterPro" id="IPR002912">
    <property type="entry name" value="ACT_dom"/>
</dbReference>
<dbReference type="SUPFAM" id="SSF52283">
    <property type="entry name" value="Formate/glycerate dehydrogenase catalytic domain-like"/>
    <property type="match status" value="1"/>
</dbReference>
<dbReference type="UniPathway" id="UPA00135">
    <property type="reaction ID" value="UER00196"/>
</dbReference>
<keyword evidence="5 9" id="KW-0560">Oxidoreductase</keyword>
<dbReference type="InterPro" id="IPR006139">
    <property type="entry name" value="D-isomer_2_OHA_DH_cat_dom"/>
</dbReference>
<protein>
    <recommendedName>
        <fullName evidence="4 9">D-3-phosphoglycerate dehydrogenase</fullName>
        <ecNumber evidence="9">1.1.1.95</ecNumber>
    </recommendedName>
</protein>
<dbReference type="Proteomes" id="UP000256329">
    <property type="component" value="Unassembled WGS sequence"/>
</dbReference>
<dbReference type="RefSeq" id="WP_115791560.1">
    <property type="nucleotide sequence ID" value="NZ_QSLN01000001.1"/>
</dbReference>
<evidence type="ECO:0000259" key="10">
    <source>
        <dbReference type="PROSITE" id="PS51671"/>
    </source>
</evidence>
<evidence type="ECO:0000256" key="2">
    <source>
        <dbReference type="ARBA" id="ARBA00005216"/>
    </source>
</evidence>
<comment type="catalytic activity">
    <reaction evidence="7">
        <text>(R)-2-hydroxyglutarate + NAD(+) = 2-oxoglutarate + NADH + H(+)</text>
        <dbReference type="Rhea" id="RHEA:49612"/>
        <dbReference type="ChEBI" id="CHEBI:15378"/>
        <dbReference type="ChEBI" id="CHEBI:15801"/>
        <dbReference type="ChEBI" id="CHEBI:16810"/>
        <dbReference type="ChEBI" id="CHEBI:57540"/>
        <dbReference type="ChEBI" id="CHEBI:57945"/>
        <dbReference type="EC" id="1.1.1.399"/>
    </reaction>
</comment>
<dbReference type="PANTHER" id="PTHR42938:SF47">
    <property type="entry name" value="HYDROXYPYRUVATE REDUCTASE"/>
    <property type="match status" value="1"/>
</dbReference>
<organism evidence="11 12">
    <name type="scientific">Ammonifex thiophilus</name>
    <dbReference type="NCBI Taxonomy" id="444093"/>
    <lineage>
        <taxon>Bacteria</taxon>
        <taxon>Bacillati</taxon>
        <taxon>Bacillota</taxon>
        <taxon>Clostridia</taxon>
        <taxon>Thermoanaerobacterales</taxon>
        <taxon>Thermoanaerobacteraceae</taxon>
        <taxon>Ammonifex</taxon>
    </lineage>
</organism>
<dbReference type="SUPFAM" id="SSF51735">
    <property type="entry name" value="NAD(P)-binding Rossmann-fold domains"/>
    <property type="match status" value="1"/>
</dbReference>
<evidence type="ECO:0000256" key="9">
    <source>
        <dbReference type="RuleBase" id="RU363003"/>
    </source>
</evidence>
<dbReference type="InterPro" id="IPR045626">
    <property type="entry name" value="PGDH_ASB_dom"/>
</dbReference>